<dbReference type="InterPro" id="IPR020013">
    <property type="entry name" value="Flagellar_FlgE/F/G"/>
</dbReference>
<dbReference type="Pfam" id="PF22692">
    <property type="entry name" value="LlgE_F_G_D1"/>
    <property type="match status" value="1"/>
</dbReference>
<feature type="domain" description="Flagellar basal-body/hook protein C-terminal" evidence="6">
    <location>
        <begin position="443"/>
        <end position="485"/>
    </location>
</feature>
<feature type="domain" description="Flagellar hook protein FlgE/F/G-like D1" evidence="7">
    <location>
        <begin position="79"/>
        <end position="136"/>
    </location>
</feature>
<evidence type="ECO:0000259" key="6">
    <source>
        <dbReference type="Pfam" id="PF06429"/>
    </source>
</evidence>
<keyword evidence="3 4" id="KW-0975">Bacterial flagellum</keyword>
<comment type="subcellular location">
    <subcellularLocation>
        <location evidence="1 4">Bacterial flagellum basal body</location>
    </subcellularLocation>
</comment>
<evidence type="ECO:0000259" key="5">
    <source>
        <dbReference type="Pfam" id="PF00460"/>
    </source>
</evidence>
<dbReference type="InterPro" id="IPR001444">
    <property type="entry name" value="Flag_bb_rod_N"/>
</dbReference>
<dbReference type="GO" id="GO:0009425">
    <property type="term" value="C:bacterial-type flagellum basal body"/>
    <property type="evidence" value="ECO:0007669"/>
    <property type="project" value="UniProtKB-SubCell"/>
</dbReference>
<feature type="domain" description="Flagellar basal body rod protein N-terminal" evidence="5">
    <location>
        <begin position="7"/>
        <end position="34"/>
    </location>
</feature>
<name>A0A347TMZ3_9BACT</name>
<dbReference type="Proteomes" id="UP000264693">
    <property type="component" value="Chromosome"/>
</dbReference>
<keyword evidence="8" id="KW-0969">Cilium</keyword>
<proteinExistence type="inferred from homology"/>
<reference evidence="10" key="1">
    <citation type="submission" date="2017-09" db="EMBL/GenBank/DDBJ databases">
        <title>Arcobacter canalis sp. nov., a new species isolated from a water canal contaminated with urban sewage.</title>
        <authorList>
            <person name="Perez-Cataluna A."/>
            <person name="Salas-Masso N."/>
            <person name="Figueras M.J."/>
        </authorList>
    </citation>
    <scope>NUCLEOTIDE SEQUENCE [LARGE SCALE GENOMIC DNA]</scope>
    <source>
        <strain evidence="10">CECT 7727</strain>
    </source>
</reference>
<gene>
    <name evidence="8" type="primary">flgE</name>
    <name evidence="8" type="ORF">AMRN_2259</name>
    <name evidence="9" type="ORF">CPH92_03570</name>
</gene>
<evidence type="ECO:0000256" key="4">
    <source>
        <dbReference type="RuleBase" id="RU362116"/>
    </source>
</evidence>
<dbReference type="SUPFAM" id="SSF117143">
    <property type="entry name" value="Flagellar hook protein flgE"/>
    <property type="match status" value="1"/>
</dbReference>
<evidence type="ECO:0000313" key="10">
    <source>
        <dbReference type="Proteomes" id="UP000224740"/>
    </source>
</evidence>
<protein>
    <submittedName>
        <fullName evidence="8">Flagellar hook protein</fullName>
    </submittedName>
</protein>
<organism evidence="8 11">
    <name type="scientific">Malaciobacter marinus</name>
    <dbReference type="NCBI Taxonomy" id="505249"/>
    <lineage>
        <taxon>Bacteria</taxon>
        <taxon>Pseudomonadati</taxon>
        <taxon>Campylobacterota</taxon>
        <taxon>Epsilonproteobacteria</taxon>
        <taxon>Campylobacterales</taxon>
        <taxon>Arcobacteraceae</taxon>
        <taxon>Malaciobacter</taxon>
    </lineage>
</organism>
<evidence type="ECO:0000313" key="11">
    <source>
        <dbReference type="Proteomes" id="UP000264693"/>
    </source>
</evidence>
<dbReference type="InterPro" id="IPR010930">
    <property type="entry name" value="Flg_bb/hook_C_dom"/>
</dbReference>
<comment type="similarity">
    <text evidence="2 4">Belongs to the flagella basal body rod proteins family.</text>
</comment>
<evidence type="ECO:0000313" key="8">
    <source>
        <dbReference type="EMBL" id="AXX87971.1"/>
    </source>
</evidence>
<dbReference type="Pfam" id="PF00460">
    <property type="entry name" value="Flg_bb_rod"/>
    <property type="match status" value="1"/>
</dbReference>
<dbReference type="GO" id="GO:0071978">
    <property type="term" value="P:bacterial-type flagellum-dependent swarming motility"/>
    <property type="evidence" value="ECO:0007669"/>
    <property type="project" value="TreeGrafter"/>
</dbReference>
<keyword evidence="10" id="KW-1185">Reference proteome</keyword>
<dbReference type="EMBL" id="NXAO01000015">
    <property type="protein sequence ID" value="PHO16021.1"/>
    <property type="molecule type" value="Genomic_DNA"/>
</dbReference>
<evidence type="ECO:0000256" key="3">
    <source>
        <dbReference type="ARBA" id="ARBA00023143"/>
    </source>
</evidence>
<evidence type="ECO:0000256" key="2">
    <source>
        <dbReference type="ARBA" id="ARBA00009677"/>
    </source>
</evidence>
<reference evidence="8 11" key="3">
    <citation type="submission" date="2018-08" db="EMBL/GenBank/DDBJ databases">
        <title>Complete genome of the Arcobacter marinus type strain JCM 15502.</title>
        <authorList>
            <person name="Miller W.G."/>
            <person name="Yee E."/>
            <person name="Huynh S."/>
            <person name="Parker C.T."/>
        </authorList>
    </citation>
    <scope>NUCLEOTIDE SEQUENCE [LARGE SCALE GENOMIC DNA]</scope>
    <source>
        <strain evidence="8 11">JCM 15502</strain>
    </source>
</reference>
<dbReference type="AlphaFoldDB" id="A0A347TMZ3"/>
<dbReference type="KEGG" id="amar:AMRN_2259"/>
<dbReference type="NCBIfam" id="TIGR03506">
    <property type="entry name" value="FlgEFG_subfam"/>
    <property type="match status" value="1"/>
</dbReference>
<sequence length="487" mass="52152">MIGGLWNGISGLNSFEKALSAESNNVANVNTIGHKSDTVSFEDLMYDAGGYGKGTNIQTVEKNFSQGNLKITGNEYDVAIDGRGFFLVKEQRTDEVFYTRAGNFKMGSNGTLQSSNGMTVQGIQSQGTIAVGTNPNDTQFSDKYNQFLASDTIVYGDNIQTINARSTNFRQTAEASGASGQGYKSASSKINDIQALSTNYKEKLELYSSNPTANPVESVAAVTQVPYGNLINDLQNEDDIIKVTIGNITVKQKFDTDIQTTMNKFADEISEIQGIKGEVDTNGLVTITSMIPGKDLKVTYPSVNDGNAPSVNEVTKPVAGSGIGLVTSARDALKDAIEAAGAEFIDLTTNLNTANQGNLATTDLQLKLDNLNISENGLGELEIDNGKIFVKDGDNKFIIGSISTAYFNDELSLNPEGDNLFSKSNLSGDAIDASNANTLEGKTLELSNSNLGDNLTNLMVYQRAFEANSKSVTTSDDFLKTAIQLKK</sequence>
<dbReference type="PANTHER" id="PTHR30435:SF19">
    <property type="entry name" value="FLAGELLAR BASAL-BODY ROD PROTEIN FLGG"/>
    <property type="match status" value="1"/>
</dbReference>
<dbReference type="EMBL" id="CP032101">
    <property type="protein sequence ID" value="AXX87971.1"/>
    <property type="molecule type" value="Genomic_DNA"/>
</dbReference>
<evidence type="ECO:0000313" key="9">
    <source>
        <dbReference type="EMBL" id="PHO16021.1"/>
    </source>
</evidence>
<evidence type="ECO:0000259" key="7">
    <source>
        <dbReference type="Pfam" id="PF22692"/>
    </source>
</evidence>
<dbReference type="Pfam" id="PF06429">
    <property type="entry name" value="Flg_bbr_C"/>
    <property type="match status" value="1"/>
</dbReference>
<dbReference type="InterPro" id="IPR037925">
    <property type="entry name" value="FlgE/F/G-like"/>
</dbReference>
<dbReference type="RefSeq" id="WP_099310410.1">
    <property type="nucleotide sequence ID" value="NZ_CP032101.1"/>
</dbReference>
<dbReference type="PANTHER" id="PTHR30435">
    <property type="entry name" value="FLAGELLAR PROTEIN"/>
    <property type="match status" value="1"/>
</dbReference>
<evidence type="ECO:0000256" key="1">
    <source>
        <dbReference type="ARBA" id="ARBA00004117"/>
    </source>
</evidence>
<keyword evidence="8" id="KW-0966">Cell projection</keyword>
<keyword evidence="8" id="KW-0282">Flagellum</keyword>
<accession>A0A347TMZ3</accession>
<dbReference type="Proteomes" id="UP000224740">
    <property type="component" value="Unassembled WGS sequence"/>
</dbReference>
<reference evidence="9" key="2">
    <citation type="submission" date="2017-09" db="EMBL/GenBank/DDBJ databases">
        <authorList>
            <person name="Perez-Cataluna A."/>
            <person name="Figueras M.J."/>
            <person name="Salas-Masso N."/>
        </authorList>
    </citation>
    <scope>NUCLEOTIDE SEQUENCE</scope>
    <source>
        <strain evidence="9">CECT 7727</strain>
    </source>
</reference>
<dbReference type="InterPro" id="IPR053967">
    <property type="entry name" value="LlgE_F_G-like_D1"/>
</dbReference>